<gene>
    <name evidence="1" type="ORF">JQU52_11625</name>
</gene>
<dbReference type="EMBL" id="CP069798">
    <property type="protein sequence ID" value="QRQ81351.1"/>
    <property type="molecule type" value="Genomic_DNA"/>
</dbReference>
<dbReference type="KEGG" id="ptes:JQU52_11625"/>
<name>A0A892ZE90_9NEIS</name>
<keyword evidence="2" id="KW-1185">Reference proteome</keyword>
<dbReference type="Proteomes" id="UP000653156">
    <property type="component" value="Chromosome"/>
</dbReference>
<organism evidence="1 2">
    <name type="scientific">Paralysiella testudinis</name>
    <dbReference type="NCBI Taxonomy" id="2809020"/>
    <lineage>
        <taxon>Bacteria</taxon>
        <taxon>Pseudomonadati</taxon>
        <taxon>Pseudomonadota</taxon>
        <taxon>Betaproteobacteria</taxon>
        <taxon>Neisseriales</taxon>
        <taxon>Neisseriaceae</taxon>
        <taxon>Paralysiella</taxon>
    </lineage>
</organism>
<proteinExistence type="predicted"/>
<evidence type="ECO:0000313" key="1">
    <source>
        <dbReference type="EMBL" id="QRQ81351.1"/>
    </source>
</evidence>
<accession>A0A892ZE90</accession>
<sequence length="149" mass="16452">MQKLTRQQKILLAILLLGFAAAKVAALWWWQQQHPAHAAAVHTTTAACNVRQGCVLSQGSHVQFSPQSSAKSPFDIIISNAPADVAQVSVSFSMRGMDMGFNRYALQKQSDGSWVARQIRLPLCIDNRNDYLADITIGTEHHRLPFGIP</sequence>
<dbReference type="AlphaFoldDB" id="A0A892ZE90"/>
<dbReference type="RefSeq" id="WP_230338644.1">
    <property type="nucleotide sequence ID" value="NZ_CP069798.1"/>
</dbReference>
<protein>
    <submittedName>
        <fullName evidence="1">Uncharacterized protein</fullName>
    </submittedName>
</protein>
<evidence type="ECO:0000313" key="2">
    <source>
        <dbReference type="Proteomes" id="UP000653156"/>
    </source>
</evidence>
<reference evidence="1" key="1">
    <citation type="submission" date="2021-02" db="EMBL/GenBank/DDBJ databases">
        <title>Neisseriaceae sp. 26B isolated from the cloaca of a Common Toad-headed Turtle (Mesoclemmys nasuta).</title>
        <authorList>
            <person name="Spergser J."/>
            <person name="Busse H.-J."/>
        </authorList>
    </citation>
    <scope>NUCLEOTIDE SEQUENCE</scope>
    <source>
        <strain evidence="1">26B</strain>
    </source>
</reference>